<dbReference type="InterPro" id="IPR001764">
    <property type="entry name" value="Glyco_hydro_3_N"/>
</dbReference>
<dbReference type="InterPro" id="IPR036962">
    <property type="entry name" value="Glyco_hydro_3_N_sf"/>
</dbReference>
<dbReference type="InterPro" id="IPR036881">
    <property type="entry name" value="Glyco_hydro_3_C_sf"/>
</dbReference>
<comment type="catalytic activity">
    <reaction evidence="1">
        <text>Hydrolysis of terminal non-reducing N-acetyl-D-hexosamine residues in N-acetyl-beta-D-hexosaminides.</text>
        <dbReference type="EC" id="3.2.1.52"/>
    </reaction>
</comment>
<evidence type="ECO:0000259" key="6">
    <source>
        <dbReference type="Pfam" id="PF00933"/>
    </source>
</evidence>
<dbReference type="PANTHER" id="PTHR30480:SF13">
    <property type="entry name" value="BETA-HEXOSAMINIDASE"/>
    <property type="match status" value="1"/>
</dbReference>
<protein>
    <recommendedName>
        <fullName evidence="3">beta-N-acetylhexosaminidase</fullName>
        <ecNumber evidence="3">3.2.1.52</ecNumber>
    </recommendedName>
</protein>
<keyword evidence="8" id="KW-1185">Reference proteome</keyword>
<keyword evidence="5" id="KW-0326">Glycosidase</keyword>
<evidence type="ECO:0000313" key="8">
    <source>
        <dbReference type="Proteomes" id="UP000522720"/>
    </source>
</evidence>
<dbReference type="Gene3D" id="3.20.20.300">
    <property type="entry name" value="Glycoside hydrolase, family 3, N-terminal domain"/>
    <property type="match status" value="1"/>
</dbReference>
<dbReference type="InterPro" id="IPR050226">
    <property type="entry name" value="NagZ_Beta-hexosaminidase"/>
</dbReference>
<dbReference type="SUPFAM" id="SSF51445">
    <property type="entry name" value="(Trans)glycosidases"/>
    <property type="match status" value="1"/>
</dbReference>
<proteinExistence type="inferred from homology"/>
<evidence type="ECO:0000313" key="7">
    <source>
        <dbReference type="EMBL" id="NKZ19434.1"/>
    </source>
</evidence>
<accession>A0A7X6MZU8</accession>
<reference evidence="7 8" key="1">
    <citation type="submission" date="2020-04" db="EMBL/GenBank/DDBJ databases">
        <title>MicrobeNet Type strains.</title>
        <authorList>
            <person name="Nicholson A.C."/>
        </authorList>
    </citation>
    <scope>NUCLEOTIDE SEQUENCE [LARGE SCALE GENOMIC DNA]</scope>
    <source>
        <strain evidence="7 8">CCUG 69612</strain>
    </source>
</reference>
<organism evidence="7 8">
    <name type="scientific">Streptococcus ovuberis</name>
    <dbReference type="NCBI Taxonomy" id="1936207"/>
    <lineage>
        <taxon>Bacteria</taxon>
        <taxon>Bacillati</taxon>
        <taxon>Bacillota</taxon>
        <taxon>Bacilli</taxon>
        <taxon>Lactobacillales</taxon>
        <taxon>Streptococcaceae</taxon>
        <taxon>Streptococcus</taxon>
    </lineage>
</organism>
<evidence type="ECO:0000256" key="2">
    <source>
        <dbReference type="ARBA" id="ARBA00005336"/>
    </source>
</evidence>
<evidence type="ECO:0000256" key="1">
    <source>
        <dbReference type="ARBA" id="ARBA00001231"/>
    </source>
</evidence>
<name>A0A7X6MZU8_9STRE</name>
<gene>
    <name evidence="7" type="ORF">HF992_00950</name>
</gene>
<dbReference type="EC" id="3.2.1.52" evidence="3"/>
<dbReference type="GO" id="GO:0005975">
    <property type="term" value="P:carbohydrate metabolic process"/>
    <property type="evidence" value="ECO:0007669"/>
    <property type="project" value="InterPro"/>
</dbReference>
<dbReference type="Proteomes" id="UP000522720">
    <property type="component" value="Unassembled WGS sequence"/>
</dbReference>
<evidence type="ECO:0000256" key="3">
    <source>
        <dbReference type="ARBA" id="ARBA00012663"/>
    </source>
</evidence>
<dbReference type="AlphaFoldDB" id="A0A7X6MZU8"/>
<keyword evidence="4" id="KW-0378">Hydrolase</keyword>
<dbReference type="GO" id="GO:0004563">
    <property type="term" value="F:beta-N-acetylhexosaminidase activity"/>
    <property type="evidence" value="ECO:0007669"/>
    <property type="project" value="UniProtKB-EC"/>
</dbReference>
<dbReference type="GO" id="GO:0009254">
    <property type="term" value="P:peptidoglycan turnover"/>
    <property type="evidence" value="ECO:0007669"/>
    <property type="project" value="TreeGrafter"/>
</dbReference>
<comment type="caution">
    <text evidence="7">The sequence shown here is derived from an EMBL/GenBank/DDBJ whole genome shotgun (WGS) entry which is preliminary data.</text>
</comment>
<dbReference type="Pfam" id="PF00933">
    <property type="entry name" value="Glyco_hydro_3"/>
    <property type="match status" value="1"/>
</dbReference>
<comment type="similarity">
    <text evidence="2">Belongs to the glycosyl hydrolase 3 family.</text>
</comment>
<feature type="domain" description="Glycoside hydrolase family 3 N-terminal" evidence="6">
    <location>
        <begin position="30"/>
        <end position="349"/>
    </location>
</feature>
<dbReference type="RefSeq" id="WP_168548198.1">
    <property type="nucleotide sequence ID" value="NZ_JAAXPR010000001.1"/>
</dbReference>
<sequence>MTNLVDLRKKPYNLDDQAVEWVEETIANMTLEEKIGQLFVNMGSLRTEEYLTGVLDDYKIGAVRYAPGPATDIWEQNYILQTKSKIPLLIAANTESGGNGAVTDGTKIGDEVKIAATNDPKYAYELGRIAGLEASAVGCNASFAPIMDLSRNWRNPIIANRTWGADVDQVIELSKEYMRGIMQHGIIPFAKHFPGDGIDERDHHLSYASNPMNKSEWMETFGRIYGEMAEAGLPGIMAGHIHLPNVEKEMHPDRDLDEMLPASLNKTLLDELLRGELGYNGAIVTDASHMVAMTASMPRRELLPTAIEAGCDLFLFFNDPDEDLQWMKEGYENGLLSDERLHDALRRTLGLKAKLGLHTFEGRREAIMLPKEEALKLIATAEAAEIAAEVADKAITLVKAKEEGIFPVTPERYKRILLVEVDGYKGGFGALINSGKKRASDTLKEVLEARGHEVSIWENTEERIKKLPENERPAAIQNVYASKRPIAQITDHYDLIINLVDVNSGGTTQRIIWPAAKGTPDQPFYVHEVPTIVVSVQHPFALADMPQVGTYINAYDGLPSTIEALVAKLAGESEFTGVSPVDAFCGLIDTQIWRKPSVPRTTQN</sequence>
<dbReference type="InterPro" id="IPR017853">
    <property type="entry name" value="GH"/>
</dbReference>
<evidence type="ECO:0000256" key="4">
    <source>
        <dbReference type="ARBA" id="ARBA00022801"/>
    </source>
</evidence>
<dbReference type="EMBL" id="JAAXPR010000001">
    <property type="protein sequence ID" value="NKZ19434.1"/>
    <property type="molecule type" value="Genomic_DNA"/>
</dbReference>
<evidence type="ECO:0000256" key="5">
    <source>
        <dbReference type="ARBA" id="ARBA00023295"/>
    </source>
</evidence>
<dbReference type="PANTHER" id="PTHR30480">
    <property type="entry name" value="BETA-HEXOSAMINIDASE-RELATED"/>
    <property type="match status" value="1"/>
</dbReference>
<dbReference type="Gene3D" id="3.40.50.1700">
    <property type="entry name" value="Glycoside hydrolase family 3 C-terminal domain"/>
    <property type="match status" value="1"/>
</dbReference>